<accession>A0ABV6DD73</accession>
<evidence type="ECO:0000313" key="3">
    <source>
        <dbReference type="Proteomes" id="UP001589755"/>
    </source>
</evidence>
<feature type="domain" description="DUF1214" evidence="1">
    <location>
        <begin position="68"/>
        <end position="167"/>
    </location>
</feature>
<dbReference type="Pfam" id="PF06742">
    <property type="entry name" value="DUF1214"/>
    <property type="match status" value="1"/>
</dbReference>
<name>A0ABV6DD73_9HYPH</name>
<proteinExistence type="predicted"/>
<gene>
    <name evidence="2" type="ORF">ACFFJ2_19495</name>
</gene>
<dbReference type="InterPro" id="IPR010621">
    <property type="entry name" value="DUF1214"/>
</dbReference>
<keyword evidence="3" id="KW-1185">Reference proteome</keyword>
<evidence type="ECO:0000313" key="2">
    <source>
        <dbReference type="EMBL" id="MFC0210577.1"/>
    </source>
</evidence>
<organism evidence="2 3">
    <name type="scientific">Chelativorans intermedius</name>
    <dbReference type="NCBI Taxonomy" id="515947"/>
    <lineage>
        <taxon>Bacteria</taxon>
        <taxon>Pseudomonadati</taxon>
        <taxon>Pseudomonadota</taxon>
        <taxon>Alphaproteobacteria</taxon>
        <taxon>Hyphomicrobiales</taxon>
        <taxon>Phyllobacteriaceae</taxon>
        <taxon>Chelativorans</taxon>
    </lineage>
</organism>
<dbReference type="RefSeq" id="WP_378074768.1">
    <property type="nucleotide sequence ID" value="NZ_JBHLXD010000062.1"/>
</dbReference>
<evidence type="ECO:0000259" key="1">
    <source>
        <dbReference type="Pfam" id="PF06742"/>
    </source>
</evidence>
<dbReference type="PIRSF" id="PIRSF009471">
    <property type="entry name" value="UCP009471"/>
    <property type="match status" value="1"/>
</dbReference>
<dbReference type="EMBL" id="JBHLXD010000062">
    <property type="protein sequence ID" value="MFC0210577.1"/>
    <property type="molecule type" value="Genomic_DNA"/>
</dbReference>
<dbReference type="Gene3D" id="2.60.120.600">
    <property type="entry name" value="Domain of unknown function DUF1214, C-terminal domain"/>
    <property type="match status" value="1"/>
</dbReference>
<sequence length="190" mass="19934">MLLAGLSLALAIGGGAGSVWLALEKAPPFGAVRAGPWVAFPSAGSREADPYSRARFARQGGIPLGRSEGIAFTAGSDSQGRALRRDCTYRIEGPMPAARFWTLHAADAAGRVLPPFGRRRAALHSRMVLRFSDDGFLIVVSPHPAPANWLAVTGEGGMRLVLTLYDTPVASGARLGELTLPQIARTGCDG</sequence>
<dbReference type="SUPFAM" id="SSF160935">
    <property type="entry name" value="VPA0735-like"/>
    <property type="match status" value="1"/>
</dbReference>
<reference evidence="2 3" key="1">
    <citation type="submission" date="2024-09" db="EMBL/GenBank/DDBJ databases">
        <authorList>
            <person name="Sun Q."/>
            <person name="Mori K."/>
        </authorList>
    </citation>
    <scope>NUCLEOTIDE SEQUENCE [LARGE SCALE GENOMIC DNA]</scope>
    <source>
        <strain evidence="2 3">CCM 8543</strain>
    </source>
</reference>
<dbReference type="InterPro" id="IPR012038">
    <property type="entry name" value="UCP009471"/>
</dbReference>
<protein>
    <submittedName>
        <fullName evidence="2">DUF1214 domain-containing protein</fullName>
    </submittedName>
</protein>
<dbReference type="Proteomes" id="UP001589755">
    <property type="component" value="Unassembled WGS sequence"/>
</dbReference>
<comment type="caution">
    <text evidence="2">The sequence shown here is derived from an EMBL/GenBank/DDBJ whole genome shotgun (WGS) entry which is preliminary data.</text>
</comment>
<dbReference type="InterPro" id="IPR037049">
    <property type="entry name" value="DUF1214_C_sf"/>
</dbReference>